<evidence type="ECO:0000313" key="1">
    <source>
        <dbReference type="EMBL" id="QHU00203.1"/>
    </source>
</evidence>
<evidence type="ECO:0008006" key="2">
    <source>
        <dbReference type="Google" id="ProtNLM"/>
    </source>
</evidence>
<accession>A0A6C0J4G8</accession>
<reference evidence="1" key="1">
    <citation type="journal article" date="2020" name="Nature">
        <title>Giant virus diversity and host interactions through global metagenomics.</title>
        <authorList>
            <person name="Schulz F."/>
            <person name="Roux S."/>
            <person name="Paez-Espino D."/>
            <person name="Jungbluth S."/>
            <person name="Walsh D.A."/>
            <person name="Denef V.J."/>
            <person name="McMahon K.D."/>
            <person name="Konstantinidis K.T."/>
            <person name="Eloe-Fadrosh E.A."/>
            <person name="Kyrpides N.C."/>
            <person name="Woyke T."/>
        </authorList>
    </citation>
    <scope>NUCLEOTIDE SEQUENCE</scope>
    <source>
        <strain evidence="1">GVMAG-M-3300025860-12</strain>
    </source>
</reference>
<organism evidence="1">
    <name type="scientific">viral metagenome</name>
    <dbReference type="NCBI Taxonomy" id="1070528"/>
    <lineage>
        <taxon>unclassified sequences</taxon>
        <taxon>metagenomes</taxon>
        <taxon>organismal metagenomes</taxon>
    </lineage>
</organism>
<dbReference type="EMBL" id="MN740324">
    <property type="protein sequence ID" value="QHU00203.1"/>
    <property type="molecule type" value="Genomic_DNA"/>
</dbReference>
<dbReference type="AlphaFoldDB" id="A0A6C0J4G8"/>
<proteinExistence type="predicted"/>
<sequence length="289" mass="34141">MENGDNDINQKIAIINNKNDDIKDIDNKNDNIKDIDNKNIKIKKEFYDLIISINVHKDINFLVKQLENIDKYVKLKYLVILNCNKLMAKKFKKHRKLFKNFSVIIHPKPFNKKKGTGTLLKGIFMNLTYSKITYNFNYFLILTSRTIFYNILNKENIKHIKKKKKRNTKIGRQFYVKNNKLIDHIKKRKGYYSSGASAGIVLNKKNYTTVINFLTKYPNIRDNLFSLNVIAEEFALQTICINYCKYYFYIGNGIKKISNIKDLNKLRKKGNFVCKIKTKICYFKVLNLV</sequence>
<name>A0A6C0J4G8_9ZZZZ</name>
<protein>
    <recommendedName>
        <fullName evidence="2">Glycosyltransferase</fullName>
    </recommendedName>
</protein>